<evidence type="ECO:0000256" key="4">
    <source>
        <dbReference type="ARBA" id="ARBA00022833"/>
    </source>
</evidence>
<protein>
    <submittedName>
        <fullName evidence="8">Uncharacterized protein</fullName>
    </submittedName>
</protein>
<dbReference type="InterPro" id="IPR000210">
    <property type="entry name" value="BTB/POZ_dom"/>
</dbReference>
<dbReference type="GeneID" id="112127650"/>
<feature type="domain" description="BTB" evidence="6">
    <location>
        <begin position="27"/>
        <end position="110"/>
    </location>
</feature>
<dbReference type="Pfam" id="PF00651">
    <property type="entry name" value="BTB"/>
    <property type="match status" value="1"/>
</dbReference>
<feature type="domain" description="C2H2-type" evidence="7">
    <location>
        <begin position="437"/>
        <end position="464"/>
    </location>
</feature>
<dbReference type="KEGG" id="clec:112127650"/>
<evidence type="ECO:0000313" key="9">
    <source>
        <dbReference type="Proteomes" id="UP000494040"/>
    </source>
</evidence>
<dbReference type="Gene3D" id="3.30.160.60">
    <property type="entry name" value="Classic Zinc Finger"/>
    <property type="match status" value="4"/>
</dbReference>
<evidence type="ECO:0000256" key="3">
    <source>
        <dbReference type="ARBA" id="ARBA00022771"/>
    </source>
</evidence>
<evidence type="ECO:0000256" key="1">
    <source>
        <dbReference type="ARBA" id="ARBA00022723"/>
    </source>
</evidence>
<accession>A0A8I6SN14</accession>
<proteinExistence type="predicted"/>
<keyword evidence="1" id="KW-0479">Metal-binding</keyword>
<dbReference type="PANTHER" id="PTHR24379">
    <property type="entry name" value="KRAB AND ZINC FINGER DOMAIN-CONTAINING"/>
    <property type="match status" value="1"/>
</dbReference>
<dbReference type="Proteomes" id="UP000494040">
    <property type="component" value="Unassembled WGS sequence"/>
</dbReference>
<dbReference type="CDD" id="cd18186">
    <property type="entry name" value="BTB_POZ_ZBTB_KLHL-like"/>
    <property type="match status" value="1"/>
</dbReference>
<evidence type="ECO:0000259" key="7">
    <source>
        <dbReference type="PROSITE" id="PS50157"/>
    </source>
</evidence>
<dbReference type="PROSITE" id="PS00028">
    <property type="entry name" value="ZINC_FINGER_C2H2_1"/>
    <property type="match status" value="4"/>
</dbReference>
<feature type="domain" description="C2H2-type" evidence="7">
    <location>
        <begin position="502"/>
        <end position="530"/>
    </location>
</feature>
<name>A0A8I6SN14_CIMLE</name>
<evidence type="ECO:0000256" key="5">
    <source>
        <dbReference type="PROSITE-ProRule" id="PRU00042"/>
    </source>
</evidence>
<dbReference type="PANTHER" id="PTHR24379:SF121">
    <property type="entry name" value="C2H2-TYPE DOMAIN-CONTAINING PROTEIN"/>
    <property type="match status" value="1"/>
</dbReference>
<dbReference type="SMART" id="SM00225">
    <property type="entry name" value="BTB"/>
    <property type="match status" value="1"/>
</dbReference>
<dbReference type="InterPro" id="IPR011333">
    <property type="entry name" value="SKP1/BTB/POZ_sf"/>
</dbReference>
<dbReference type="Gene3D" id="3.30.710.10">
    <property type="entry name" value="Potassium Channel Kv1.1, Chain A"/>
    <property type="match status" value="1"/>
</dbReference>
<dbReference type="InterPro" id="IPR013087">
    <property type="entry name" value="Znf_C2H2_type"/>
</dbReference>
<reference evidence="8" key="1">
    <citation type="submission" date="2022-01" db="UniProtKB">
        <authorList>
            <consortium name="EnsemblMetazoa"/>
        </authorList>
    </citation>
    <scope>IDENTIFICATION</scope>
</reference>
<evidence type="ECO:0000259" key="6">
    <source>
        <dbReference type="PROSITE" id="PS50097"/>
    </source>
</evidence>
<dbReference type="PROSITE" id="PS50157">
    <property type="entry name" value="ZINC_FINGER_C2H2_2"/>
    <property type="match status" value="3"/>
</dbReference>
<dbReference type="OrthoDB" id="6609444at2759"/>
<dbReference type="SMART" id="SM00355">
    <property type="entry name" value="ZnF_C2H2"/>
    <property type="match status" value="13"/>
</dbReference>
<dbReference type="RefSeq" id="XP_024084704.1">
    <property type="nucleotide sequence ID" value="XM_024228936.1"/>
</dbReference>
<evidence type="ECO:0000256" key="2">
    <source>
        <dbReference type="ARBA" id="ARBA00022737"/>
    </source>
</evidence>
<dbReference type="EnsemblMetazoa" id="XM_024228936.1">
    <property type="protein sequence ID" value="XP_024084704.1"/>
    <property type="gene ID" value="LOC112127650"/>
</dbReference>
<keyword evidence="4" id="KW-0862">Zinc</keyword>
<dbReference type="GO" id="GO:0008270">
    <property type="term" value="F:zinc ion binding"/>
    <property type="evidence" value="ECO:0007669"/>
    <property type="project" value="UniProtKB-KW"/>
</dbReference>
<keyword evidence="9" id="KW-1185">Reference proteome</keyword>
<dbReference type="InterPro" id="IPR036236">
    <property type="entry name" value="Znf_C2H2_sf"/>
</dbReference>
<dbReference type="SUPFAM" id="SSF54695">
    <property type="entry name" value="POZ domain"/>
    <property type="match status" value="1"/>
</dbReference>
<keyword evidence="3 5" id="KW-0863">Zinc-finger</keyword>
<dbReference type="SUPFAM" id="SSF57667">
    <property type="entry name" value="beta-beta-alpha zinc fingers"/>
    <property type="match status" value="4"/>
</dbReference>
<organism evidence="8 9">
    <name type="scientific">Cimex lectularius</name>
    <name type="common">Bed bug</name>
    <name type="synonym">Acanthia lectularia</name>
    <dbReference type="NCBI Taxonomy" id="79782"/>
    <lineage>
        <taxon>Eukaryota</taxon>
        <taxon>Metazoa</taxon>
        <taxon>Ecdysozoa</taxon>
        <taxon>Arthropoda</taxon>
        <taxon>Hexapoda</taxon>
        <taxon>Insecta</taxon>
        <taxon>Pterygota</taxon>
        <taxon>Neoptera</taxon>
        <taxon>Paraneoptera</taxon>
        <taxon>Hemiptera</taxon>
        <taxon>Heteroptera</taxon>
        <taxon>Panheteroptera</taxon>
        <taxon>Cimicomorpha</taxon>
        <taxon>Cimicidae</taxon>
        <taxon>Cimex</taxon>
    </lineage>
</organism>
<keyword evidence="2" id="KW-0677">Repeat</keyword>
<dbReference type="AlphaFoldDB" id="A0A8I6SN14"/>
<feature type="domain" description="C2H2-type" evidence="7">
    <location>
        <begin position="381"/>
        <end position="408"/>
    </location>
</feature>
<sequence length="1098" mass="126163">MANTDAKSLAEAVLINLSKQRSKGEFCDVQLTNGPSKLWAHSCVLATVSPFITRYFLKHFGRLVEWSVNKPIQLNISTLTKCKGESRNNCMECVEDTVDFIYTGKIKLKEKHLDHVLNLSNNLELDDLLLICQRYKNDKGVDFFKTDDGSNVEAQISEKAPTPLKEPHEVLNTNESKEYSCDTCGFKSKDDEQFLLHDFIFHRFDYTCLSCSFEESSIAKIVEHLQDQSHDNTVCSICLFNACDVTKLKQHFKEHADPEPFKCQHCSLRFKDRSQWLRHFSSGCQSNSDLSVSLHRNLDSCLICKVKFENESITKKHMKVFHKNKYTCLSCEYSTFKISKIINHLKVTDHTELYCSLCLQETKSKIELQNHLEEHLQKLPFNCKRCSVSYPNRRQWWRHMSCHYDEKPFGCIYCQLKFKNNVLLNTHVLRMHKKKKYICSVCGLAEPFPSLLEKHMKSHRIQKQEFVCTFPKCNFRTNYKVYFAKHRKEHVVRHNENKSSSFQCSICKIFFSLEKNLNRHMRFMHNSKAHQFKCPQCNYLTVRLDKIKDHCVKVHCMGERESNEIIKLLKLSVSDKSKIKRSEGQQEDVDLHLHHKRSNSNDKPTQILVPPLQESQSLMNSNNKNVPSLNGQESSFHNIVQLQIEENGRLIVQGMNSEKVSQNTNGEFPQLQMDDSNVVIQHLSQSESSNRRRLQIGDDGSVILQESNEEAQETFVQIQTNESSRNYSQLDIEEIKENVIKELSNSNREDNVGAFMSFNIPGVANSQNKEIPTQSNNFTQLQIEEINGNTVIQEIIDKENTPGLNHENGSYTPIQINTDIGKSMLQGIKKGLPDTQASSSPRDFVNESVKKTLFLNKNTGEINILSSTKGKPIPIANVTATNLLTIGNFREGTGSVTLNETTGVLTFNNINSGSTGAVFLNESTGELSYIDLNGENPEEIYSQKVELNEMEQTQLDEVTGEIVKIDNGKTVEKKEDNNIDEIFDFDMENFNEDSFDGFDDFDELLFDNVNTENQPEHQEENNVQKRVHFMMPGNQTPRLDEMTGEFTFDETSCSTADIWNELKPFRDVDEVEDDSLLENVNSGSYNFLLNEITGEFYK</sequence>
<dbReference type="PROSITE" id="PS50097">
    <property type="entry name" value="BTB"/>
    <property type="match status" value="1"/>
</dbReference>
<dbReference type="OMA" id="KENDSEC"/>
<evidence type="ECO:0000313" key="8">
    <source>
        <dbReference type="EnsemblMetazoa" id="XP_024084704.1"/>
    </source>
</evidence>